<evidence type="ECO:0000313" key="1">
    <source>
        <dbReference type="EMBL" id="KKL81935.1"/>
    </source>
</evidence>
<comment type="caution">
    <text evidence="1">The sequence shown here is derived from an EMBL/GenBank/DDBJ whole genome shotgun (WGS) entry which is preliminary data.</text>
</comment>
<dbReference type="AlphaFoldDB" id="A0A0F9HJR1"/>
<dbReference type="EMBL" id="LAZR01022418">
    <property type="protein sequence ID" value="KKL81935.1"/>
    <property type="molecule type" value="Genomic_DNA"/>
</dbReference>
<accession>A0A0F9HJR1</accession>
<protein>
    <submittedName>
        <fullName evidence="1">Uncharacterized protein</fullName>
    </submittedName>
</protein>
<proteinExistence type="predicted"/>
<name>A0A0F9HJR1_9ZZZZ</name>
<sequence>MKIKSWNPDNPNIMTAELDKKEMELIRKNFNQTFPGKALNAFTLILRT</sequence>
<gene>
    <name evidence="1" type="ORF">LCGC14_1989760</name>
</gene>
<reference evidence="1" key="1">
    <citation type="journal article" date="2015" name="Nature">
        <title>Complex archaea that bridge the gap between prokaryotes and eukaryotes.</title>
        <authorList>
            <person name="Spang A."/>
            <person name="Saw J.H."/>
            <person name="Jorgensen S.L."/>
            <person name="Zaremba-Niedzwiedzka K."/>
            <person name="Martijn J."/>
            <person name="Lind A.E."/>
            <person name="van Eijk R."/>
            <person name="Schleper C."/>
            <person name="Guy L."/>
            <person name="Ettema T.J."/>
        </authorList>
    </citation>
    <scope>NUCLEOTIDE SEQUENCE</scope>
</reference>
<organism evidence="1">
    <name type="scientific">marine sediment metagenome</name>
    <dbReference type="NCBI Taxonomy" id="412755"/>
    <lineage>
        <taxon>unclassified sequences</taxon>
        <taxon>metagenomes</taxon>
        <taxon>ecological metagenomes</taxon>
    </lineage>
</organism>